<feature type="signal peptide" evidence="1">
    <location>
        <begin position="1"/>
        <end position="20"/>
    </location>
</feature>
<dbReference type="PROSITE" id="PS51257">
    <property type="entry name" value="PROKAR_LIPOPROTEIN"/>
    <property type="match status" value="1"/>
</dbReference>
<reference evidence="2 3" key="1">
    <citation type="submission" date="2024-02" db="EMBL/GenBank/DDBJ databases">
        <title>Deinococcus carri NBRC 110142.</title>
        <authorList>
            <person name="Ichikawa N."/>
            <person name="Katano-Makiyama Y."/>
            <person name="Hidaka K."/>
        </authorList>
    </citation>
    <scope>NUCLEOTIDE SEQUENCE [LARGE SCALE GENOMIC DNA]</scope>
    <source>
        <strain evidence="2 3">NBRC 110142</strain>
    </source>
</reference>
<evidence type="ECO:0000256" key="1">
    <source>
        <dbReference type="SAM" id="SignalP"/>
    </source>
</evidence>
<name>A0ABP9W922_9DEIO</name>
<comment type="caution">
    <text evidence="2">The sequence shown here is derived from an EMBL/GenBank/DDBJ whole genome shotgun (WGS) entry which is preliminary data.</text>
</comment>
<gene>
    <name evidence="2" type="ORF">Dcar01_02239</name>
</gene>
<dbReference type="Proteomes" id="UP001401887">
    <property type="component" value="Unassembled WGS sequence"/>
</dbReference>
<dbReference type="RefSeq" id="WP_345465140.1">
    <property type="nucleotide sequence ID" value="NZ_BAABRP010000008.1"/>
</dbReference>
<sequence>MSKKLFVVATALAALSLASCAPRYNPNAQKPDTELSCVEIKSEVARAQQAREEAGKNRGLSGQNIAWAIFFIPGILANEYTNDQVQKAADDRIAKLNQLYAARSCTQ</sequence>
<accession>A0ABP9W922</accession>
<dbReference type="EMBL" id="BAABRP010000008">
    <property type="protein sequence ID" value="GAA5513501.1"/>
    <property type="molecule type" value="Genomic_DNA"/>
</dbReference>
<proteinExistence type="predicted"/>
<feature type="chain" id="PRO_5045982785" description="Lipoprotein" evidence="1">
    <location>
        <begin position="21"/>
        <end position="107"/>
    </location>
</feature>
<protein>
    <recommendedName>
        <fullName evidence="4">Lipoprotein</fullName>
    </recommendedName>
</protein>
<evidence type="ECO:0008006" key="4">
    <source>
        <dbReference type="Google" id="ProtNLM"/>
    </source>
</evidence>
<evidence type="ECO:0000313" key="2">
    <source>
        <dbReference type="EMBL" id="GAA5513501.1"/>
    </source>
</evidence>
<organism evidence="2 3">
    <name type="scientific">Deinococcus carri</name>
    <dbReference type="NCBI Taxonomy" id="1211323"/>
    <lineage>
        <taxon>Bacteria</taxon>
        <taxon>Thermotogati</taxon>
        <taxon>Deinococcota</taxon>
        <taxon>Deinococci</taxon>
        <taxon>Deinococcales</taxon>
        <taxon>Deinococcaceae</taxon>
        <taxon>Deinococcus</taxon>
    </lineage>
</organism>
<keyword evidence="3" id="KW-1185">Reference proteome</keyword>
<keyword evidence="1" id="KW-0732">Signal</keyword>
<evidence type="ECO:0000313" key="3">
    <source>
        <dbReference type="Proteomes" id="UP001401887"/>
    </source>
</evidence>